<reference evidence="1 2" key="1">
    <citation type="journal article" date="2015" name="Nature">
        <title>rRNA introns, odd ribosomes, and small enigmatic genomes across a large radiation of phyla.</title>
        <authorList>
            <person name="Brown C.T."/>
            <person name="Hug L.A."/>
            <person name="Thomas B.C."/>
            <person name="Sharon I."/>
            <person name="Castelle C.J."/>
            <person name="Singh A."/>
            <person name="Wilkins M.J."/>
            <person name="Williams K.H."/>
            <person name="Banfield J.F."/>
        </authorList>
    </citation>
    <scope>NUCLEOTIDE SEQUENCE [LARGE SCALE GENOMIC DNA]</scope>
</reference>
<dbReference type="EMBL" id="LBXL01000004">
    <property type="protein sequence ID" value="KKR30638.1"/>
    <property type="molecule type" value="Genomic_DNA"/>
</dbReference>
<name>A0A0G0PRW4_9BACT</name>
<dbReference type="AlphaFoldDB" id="A0A0G0PRW4"/>
<evidence type="ECO:0000313" key="2">
    <source>
        <dbReference type="Proteomes" id="UP000034793"/>
    </source>
</evidence>
<proteinExistence type="predicted"/>
<comment type="caution">
    <text evidence="1">The sequence shown here is derived from an EMBL/GenBank/DDBJ whole genome shotgun (WGS) entry which is preliminary data.</text>
</comment>
<sequence length="101" mass="11420">MRRYLVFIILSLVLVVTSILIIRSLKTPPRNNVPTSVNNIEFNNLPDSDSSISDYFKEEFERRKDSSEITGGIKKDELKTCELFGKVVSQGTAVYDSTCVE</sequence>
<gene>
    <name evidence="1" type="ORF">UT61_C0004G0065</name>
</gene>
<accession>A0A0G0PRW4</accession>
<organism evidence="1 2">
    <name type="scientific">Candidatus Woesebacteria bacterium GW2011_GWA1_39_8</name>
    <dbReference type="NCBI Taxonomy" id="1618552"/>
    <lineage>
        <taxon>Bacteria</taxon>
        <taxon>Candidatus Woeseibacteriota</taxon>
    </lineage>
</organism>
<protein>
    <submittedName>
        <fullName evidence="1">Uncharacterized protein</fullName>
    </submittedName>
</protein>
<evidence type="ECO:0000313" key="1">
    <source>
        <dbReference type="EMBL" id="KKR30638.1"/>
    </source>
</evidence>
<dbReference type="Proteomes" id="UP000034793">
    <property type="component" value="Unassembled WGS sequence"/>
</dbReference>